<feature type="transmembrane region" description="Helical" evidence="1">
    <location>
        <begin position="62"/>
        <end position="84"/>
    </location>
</feature>
<sequence length="205" mass="23617">MELLESGQSDNKNEVNGAEMRLQNSASSKLTENVAEEKNEMKDLNESFFARIEKYLDLKKQYFCCCSINIWMLTIAAITVFTAIKTQILLLITDDLTVNVVNFILIFPVWISGILAIFAYTFKIPLLIWPFIVYLIIINLLIIACLVYFALNIIPAKINVIAYFIVFSTIIGIQMIMLFELYITFRWYINARALKNIENSDEGKK</sequence>
<accession>J9EG29</accession>
<dbReference type="Proteomes" id="UP000004810">
    <property type="component" value="Unassembled WGS sequence"/>
</dbReference>
<reference evidence="3" key="1">
    <citation type="submission" date="2012-08" db="EMBL/GenBank/DDBJ databases">
        <title>The Genome Sequence of Wuchereria bancrofti.</title>
        <authorList>
            <person name="Nutman T.B."/>
            <person name="Fink D.L."/>
            <person name="Russ C."/>
            <person name="Young S."/>
            <person name="Zeng Q."/>
            <person name="Koehrsen M."/>
            <person name="Alvarado L."/>
            <person name="Berlin A."/>
            <person name="Chapman S.B."/>
            <person name="Chen Z."/>
            <person name="Freedman E."/>
            <person name="Gellesch M."/>
            <person name="Goldberg J."/>
            <person name="Griggs A."/>
            <person name="Gujja S."/>
            <person name="Heilman E.R."/>
            <person name="Heiman D."/>
            <person name="Hepburn T."/>
            <person name="Howarth C."/>
            <person name="Jen D."/>
            <person name="Larson L."/>
            <person name="Lewis B."/>
            <person name="Mehta T."/>
            <person name="Park D."/>
            <person name="Pearson M."/>
            <person name="Roberts A."/>
            <person name="Saif S."/>
            <person name="Shea T."/>
            <person name="Shenoy N."/>
            <person name="Sisk P."/>
            <person name="Stolte C."/>
            <person name="Sykes S."/>
            <person name="Walk T."/>
            <person name="White J."/>
            <person name="Yandava C."/>
            <person name="Haas B."/>
            <person name="Henn M.R."/>
            <person name="Nusbaum C."/>
            <person name="Birren B."/>
        </authorList>
    </citation>
    <scope>NUCLEOTIDE SEQUENCE [LARGE SCALE GENOMIC DNA]</scope>
    <source>
        <strain evidence="3">NA</strain>
    </source>
</reference>
<evidence type="ECO:0000313" key="2">
    <source>
        <dbReference type="EMBL" id="EJW81426.1"/>
    </source>
</evidence>
<keyword evidence="1" id="KW-0472">Membrane</keyword>
<keyword evidence="1" id="KW-0812">Transmembrane</keyword>
<evidence type="ECO:0000256" key="1">
    <source>
        <dbReference type="SAM" id="Phobius"/>
    </source>
</evidence>
<feature type="transmembrane region" description="Helical" evidence="1">
    <location>
        <begin position="131"/>
        <end position="154"/>
    </location>
</feature>
<feature type="transmembrane region" description="Helical" evidence="1">
    <location>
        <begin position="160"/>
        <end position="185"/>
    </location>
</feature>
<comment type="caution">
    <text evidence="2">The sequence shown here is derived from an EMBL/GenBank/DDBJ whole genome shotgun (WGS) entry which is preliminary data.</text>
</comment>
<feature type="transmembrane region" description="Helical" evidence="1">
    <location>
        <begin position="96"/>
        <end position="119"/>
    </location>
</feature>
<gene>
    <name evidence="2" type="ORF">WUBG_07662</name>
</gene>
<keyword evidence="1" id="KW-1133">Transmembrane helix</keyword>
<evidence type="ECO:0000313" key="3">
    <source>
        <dbReference type="Proteomes" id="UP000004810"/>
    </source>
</evidence>
<proteinExistence type="predicted"/>
<protein>
    <recommendedName>
        <fullName evidence="4">Transmembrane protein</fullName>
    </recommendedName>
</protein>
<dbReference type="AlphaFoldDB" id="J9EG29"/>
<organism evidence="2 3">
    <name type="scientific">Wuchereria bancrofti</name>
    <dbReference type="NCBI Taxonomy" id="6293"/>
    <lineage>
        <taxon>Eukaryota</taxon>
        <taxon>Metazoa</taxon>
        <taxon>Ecdysozoa</taxon>
        <taxon>Nematoda</taxon>
        <taxon>Chromadorea</taxon>
        <taxon>Rhabditida</taxon>
        <taxon>Spirurina</taxon>
        <taxon>Spiruromorpha</taxon>
        <taxon>Filarioidea</taxon>
        <taxon>Onchocercidae</taxon>
        <taxon>Wuchereria</taxon>
    </lineage>
</organism>
<name>J9EG29_WUCBA</name>
<dbReference type="EMBL" id="ADBV01003652">
    <property type="protein sequence ID" value="EJW81426.1"/>
    <property type="molecule type" value="Genomic_DNA"/>
</dbReference>
<evidence type="ECO:0008006" key="4">
    <source>
        <dbReference type="Google" id="ProtNLM"/>
    </source>
</evidence>